<dbReference type="GO" id="GO:0043023">
    <property type="term" value="F:ribosomal large subunit binding"/>
    <property type="evidence" value="ECO:0007669"/>
    <property type="project" value="TreeGrafter"/>
</dbReference>
<dbReference type="HAMAP" id="MF_00040">
    <property type="entry name" value="RRF"/>
    <property type="match status" value="1"/>
</dbReference>
<evidence type="ECO:0000256" key="3">
    <source>
        <dbReference type="ARBA" id="ARBA00022490"/>
    </source>
</evidence>
<dbReference type="PANTHER" id="PTHR20982">
    <property type="entry name" value="RIBOSOME RECYCLING FACTOR"/>
    <property type="match status" value="1"/>
</dbReference>
<dbReference type="PANTHER" id="PTHR20982:SF3">
    <property type="entry name" value="MITOCHONDRIAL RIBOSOME RECYCLING FACTOR PSEUDO 1"/>
    <property type="match status" value="1"/>
</dbReference>
<keyword evidence="3" id="KW-0963">Cytoplasm</keyword>
<keyword evidence="4" id="KW-0648">Protein biosynthesis</keyword>
<evidence type="ECO:0000313" key="7">
    <source>
        <dbReference type="EMBL" id="MPM86537.1"/>
    </source>
</evidence>
<dbReference type="AlphaFoldDB" id="A0A645DBG9"/>
<sequence length="188" mass="21104">MDISKQKEVIETAKEKMEKALSHLEEELKTYRAGKANPAVFNNVIVDYYGSPTPIPQVASVTTPDAKTMLIQPWDKKMIPAIEKAIMVANIGFTPQNNGEHFRINVPPLTEERRKDLVKKVKAEGETAKISIRNARRDGVELLKKYQKDGLPEDVAKDGEAAIQKETDSFNKKVDEALAIKEKEIMTV</sequence>
<gene>
    <name evidence="7" type="primary">frr_40</name>
    <name evidence="7" type="ORF">SDC9_133626</name>
</gene>
<dbReference type="InterPro" id="IPR002661">
    <property type="entry name" value="Ribosome_recyc_fac"/>
</dbReference>
<feature type="coiled-coil region" evidence="5">
    <location>
        <begin position="3"/>
        <end position="34"/>
    </location>
</feature>
<dbReference type="NCBIfam" id="TIGR00496">
    <property type="entry name" value="frr"/>
    <property type="match status" value="1"/>
</dbReference>
<dbReference type="FunFam" id="1.10.132.20:FF:000001">
    <property type="entry name" value="Ribosome-recycling factor"/>
    <property type="match status" value="1"/>
</dbReference>
<comment type="similarity">
    <text evidence="2">Belongs to the RRF family.</text>
</comment>
<proteinExistence type="inferred from homology"/>
<dbReference type="GO" id="GO:0006412">
    <property type="term" value="P:translation"/>
    <property type="evidence" value="ECO:0007669"/>
    <property type="project" value="UniProtKB-KW"/>
</dbReference>
<keyword evidence="5" id="KW-0175">Coiled coil</keyword>
<dbReference type="InterPro" id="IPR023584">
    <property type="entry name" value="Ribosome_recyc_fac_dom"/>
</dbReference>
<comment type="caution">
    <text evidence="7">The sequence shown here is derived from an EMBL/GenBank/DDBJ whole genome shotgun (WGS) entry which is preliminary data.</text>
</comment>
<accession>A0A645DBG9</accession>
<dbReference type="InterPro" id="IPR036191">
    <property type="entry name" value="RRF_sf"/>
</dbReference>
<evidence type="ECO:0000259" key="6">
    <source>
        <dbReference type="Pfam" id="PF01765"/>
    </source>
</evidence>
<dbReference type="GO" id="GO:0005737">
    <property type="term" value="C:cytoplasm"/>
    <property type="evidence" value="ECO:0007669"/>
    <property type="project" value="UniProtKB-SubCell"/>
</dbReference>
<dbReference type="CDD" id="cd00520">
    <property type="entry name" value="RRF"/>
    <property type="match status" value="1"/>
</dbReference>
<dbReference type="Gene3D" id="3.30.1360.40">
    <property type="match status" value="1"/>
</dbReference>
<evidence type="ECO:0000256" key="1">
    <source>
        <dbReference type="ARBA" id="ARBA00004496"/>
    </source>
</evidence>
<evidence type="ECO:0000256" key="2">
    <source>
        <dbReference type="ARBA" id="ARBA00005912"/>
    </source>
</evidence>
<comment type="subcellular location">
    <subcellularLocation>
        <location evidence="1">Cytoplasm</location>
    </subcellularLocation>
</comment>
<feature type="domain" description="Ribosome recycling factor" evidence="6">
    <location>
        <begin position="24"/>
        <end position="186"/>
    </location>
</feature>
<dbReference type="EMBL" id="VSSQ01034551">
    <property type="protein sequence ID" value="MPM86537.1"/>
    <property type="molecule type" value="Genomic_DNA"/>
</dbReference>
<name>A0A645DBG9_9ZZZZ</name>
<organism evidence="7">
    <name type="scientific">bioreactor metagenome</name>
    <dbReference type="NCBI Taxonomy" id="1076179"/>
    <lineage>
        <taxon>unclassified sequences</taxon>
        <taxon>metagenomes</taxon>
        <taxon>ecological metagenomes</taxon>
    </lineage>
</organism>
<reference evidence="7" key="1">
    <citation type="submission" date="2019-08" db="EMBL/GenBank/DDBJ databases">
        <authorList>
            <person name="Kucharzyk K."/>
            <person name="Murdoch R.W."/>
            <person name="Higgins S."/>
            <person name="Loffler F."/>
        </authorList>
    </citation>
    <scope>NUCLEOTIDE SEQUENCE</scope>
</reference>
<dbReference type="SUPFAM" id="SSF55194">
    <property type="entry name" value="Ribosome recycling factor, RRF"/>
    <property type="match status" value="1"/>
</dbReference>
<dbReference type="FunFam" id="3.30.1360.40:FF:000001">
    <property type="entry name" value="Ribosome-recycling factor"/>
    <property type="match status" value="1"/>
</dbReference>
<dbReference type="Gene3D" id="1.10.132.20">
    <property type="entry name" value="Ribosome-recycling factor"/>
    <property type="match status" value="1"/>
</dbReference>
<evidence type="ECO:0000256" key="5">
    <source>
        <dbReference type="SAM" id="Coils"/>
    </source>
</evidence>
<dbReference type="Pfam" id="PF01765">
    <property type="entry name" value="RRF"/>
    <property type="match status" value="1"/>
</dbReference>
<evidence type="ECO:0000256" key="4">
    <source>
        <dbReference type="ARBA" id="ARBA00022917"/>
    </source>
</evidence>
<protein>
    <submittedName>
        <fullName evidence="7">Ribosome-recycling factor</fullName>
    </submittedName>
</protein>